<organism evidence="1 2">
    <name type="scientific">Arthrobacter phage Seahorse</name>
    <dbReference type="NCBI Taxonomy" id="2419611"/>
    <lineage>
        <taxon>Viruses</taxon>
        <taxon>Duplodnaviria</taxon>
        <taxon>Heunggongvirae</taxon>
        <taxon>Uroviricota</taxon>
        <taxon>Caudoviricetes</taxon>
        <taxon>Seamegvirus</taxon>
        <taxon>Seamegvirus seahorse</taxon>
    </lineage>
</organism>
<reference evidence="1 2" key="1">
    <citation type="submission" date="2018-09" db="EMBL/GenBank/DDBJ databases">
        <authorList>
            <person name="Rimple P.A."/>
            <person name="Stoner T.H."/>
            <person name="Garlena R.A."/>
            <person name="Russell D.A."/>
            <person name="Pope W.H."/>
            <person name="Jacobs-Sera D."/>
            <person name="Hatfull G.F."/>
        </authorList>
    </citation>
    <scope>NUCLEOTIDE SEQUENCE [LARGE SCALE GENOMIC DNA]</scope>
</reference>
<accession>A0A3G3M4V4</accession>
<evidence type="ECO:0000313" key="1">
    <source>
        <dbReference type="EMBL" id="AYR01512.1"/>
    </source>
</evidence>
<keyword evidence="2" id="KW-1185">Reference proteome</keyword>
<gene>
    <name evidence="1" type="primary">11</name>
    <name evidence="1" type="ORF">PBI_SEAHORSE_11</name>
</gene>
<dbReference type="Proteomes" id="UP000272407">
    <property type="component" value="Segment"/>
</dbReference>
<proteinExistence type="predicted"/>
<sequence>MTVAVLPEDVAAGWRPLTDAEAIVAESQIGEALVLLGAKVRDLAAKDEDLVALVVKKMVRRYLKNPEGYRIDPSSSIDDYTEGGGTRDSSVSTGELYVSADELSLLGVRTGGAFEVRLG</sequence>
<dbReference type="KEGG" id="vg:77932077"/>
<dbReference type="EMBL" id="MH910041">
    <property type="protein sequence ID" value="AYR01512.1"/>
    <property type="molecule type" value="Genomic_DNA"/>
</dbReference>
<dbReference type="GeneID" id="77932077"/>
<protein>
    <submittedName>
        <fullName evidence="1">Head-to-tail adaptor</fullName>
    </submittedName>
</protein>
<evidence type="ECO:0000313" key="2">
    <source>
        <dbReference type="Proteomes" id="UP000272407"/>
    </source>
</evidence>
<dbReference type="RefSeq" id="YP_010656197.1">
    <property type="nucleotide sequence ID" value="NC_070836.1"/>
</dbReference>
<name>A0A3G3M4V4_9CAUD</name>